<dbReference type="RefSeq" id="WP_191041828.1">
    <property type="nucleotide sequence ID" value="NZ_JACXAA010000011.1"/>
</dbReference>
<dbReference type="EMBL" id="JACXAA010000011">
    <property type="protein sequence ID" value="MBD2756207.1"/>
    <property type="molecule type" value="Genomic_DNA"/>
</dbReference>
<dbReference type="InterPro" id="IPR051699">
    <property type="entry name" value="Rpn/YhgA-like_nuclease"/>
</dbReference>
<evidence type="ECO:0000313" key="4">
    <source>
        <dbReference type="Proteomes" id="UP000653797"/>
    </source>
</evidence>
<evidence type="ECO:0000313" key="3">
    <source>
        <dbReference type="EMBL" id="MBD2756207.1"/>
    </source>
</evidence>
<dbReference type="GO" id="GO:1990238">
    <property type="term" value="F:double-stranded DNA endonuclease activity"/>
    <property type="evidence" value="ECO:0007669"/>
    <property type="project" value="TreeGrafter"/>
</dbReference>
<reference evidence="3" key="1">
    <citation type="submission" date="2020-09" db="EMBL/GenBank/DDBJ databases">
        <authorList>
            <person name="Kim M.K."/>
        </authorList>
    </citation>
    <scope>NUCLEOTIDE SEQUENCE</scope>
    <source>
        <strain evidence="3">BT704</strain>
    </source>
</reference>
<feature type="domain" description="Transposase (putative) YhgA-like" evidence="2">
    <location>
        <begin position="5"/>
        <end position="203"/>
    </location>
</feature>
<name>A0A927B6S3_9BACT</name>
<dbReference type="InterPro" id="IPR006842">
    <property type="entry name" value="Transposase_31"/>
</dbReference>
<evidence type="ECO:0000256" key="1">
    <source>
        <dbReference type="ARBA" id="ARBA00009787"/>
    </source>
</evidence>
<dbReference type="PANTHER" id="PTHR34611">
    <property type="match status" value="1"/>
</dbReference>
<proteinExistence type="inferred from homology"/>
<evidence type="ECO:0000259" key="2">
    <source>
        <dbReference type="Pfam" id="PF04754"/>
    </source>
</evidence>
<dbReference type="InterPro" id="IPR010106">
    <property type="entry name" value="RpnA"/>
</dbReference>
<organism evidence="3 4">
    <name type="scientific">Spirosoma validum</name>
    <dbReference type="NCBI Taxonomy" id="2771355"/>
    <lineage>
        <taxon>Bacteria</taxon>
        <taxon>Pseudomonadati</taxon>
        <taxon>Bacteroidota</taxon>
        <taxon>Cytophagia</taxon>
        <taxon>Cytophagales</taxon>
        <taxon>Cytophagaceae</taxon>
        <taxon>Spirosoma</taxon>
    </lineage>
</organism>
<accession>A0A927B6S3</accession>
<dbReference type="Proteomes" id="UP000653797">
    <property type="component" value="Unassembled WGS sequence"/>
</dbReference>
<sequence>MPLEKPHDKFFKETFSRFDVLTDFIQVFLPSEIVQKFHFDSLVRESDSYLDSQLSEYFVDLLFSINYGSQQIQIALLLEHKSYIEDFPHFQLNQYLLNYWTTQIKAKHPLIPVIPIIVYHGERRWKKQPVINYFGKLDNTLAAFVPSFDYVLIDLNTINDQRLSAFKTDYARLTALLLQNSRHQQRLLRIFKRFNQVFDHLTQDSVGRAFIETTFIYVYWTTNLTKDQVVTIFRKISIQTGAVAMTTAERLINEGLEKGIEQGVELATVRAIKSMLKLNMDAKTIAAALDIPLTNVNDLIQKIKSGLV</sequence>
<keyword evidence="4" id="KW-1185">Reference proteome</keyword>
<gene>
    <name evidence="3" type="ORF">IC230_25140</name>
</gene>
<comment type="caution">
    <text evidence="3">The sequence shown here is derived from an EMBL/GenBank/DDBJ whole genome shotgun (WGS) entry which is preliminary data.</text>
</comment>
<dbReference type="Pfam" id="PF04754">
    <property type="entry name" value="Transposase_31"/>
    <property type="match status" value="1"/>
</dbReference>
<dbReference type="AlphaFoldDB" id="A0A927B6S3"/>
<dbReference type="PANTHER" id="PTHR34611:SF2">
    <property type="entry name" value="INACTIVE RECOMBINATION-PROMOTING NUCLEASE-LIKE PROTEIN RPNE-RELATED"/>
    <property type="match status" value="1"/>
</dbReference>
<comment type="similarity">
    <text evidence="1">Belongs to the Rpn/YhgA-like nuclease family.</text>
</comment>
<protein>
    <submittedName>
        <fullName evidence="3">Rpn family recombination-promoting nuclease/putative transposase</fullName>
    </submittedName>
</protein>
<dbReference type="NCBIfam" id="TIGR01784">
    <property type="entry name" value="T_den_put_tspse"/>
    <property type="match status" value="1"/>
</dbReference>
<dbReference type="GO" id="GO:0006310">
    <property type="term" value="P:DNA recombination"/>
    <property type="evidence" value="ECO:0007669"/>
    <property type="project" value="TreeGrafter"/>
</dbReference>